<gene>
    <name evidence="9" type="primary">dlx1a</name>
    <name evidence="9" type="ORF">T4D_4271</name>
</gene>
<dbReference type="AlphaFoldDB" id="A0A0V1FT24"/>
<dbReference type="GO" id="GO:0000981">
    <property type="term" value="F:DNA-binding transcription factor activity, RNA polymerase II-specific"/>
    <property type="evidence" value="ECO:0007669"/>
    <property type="project" value="TreeGrafter"/>
</dbReference>
<evidence type="ECO:0000256" key="5">
    <source>
        <dbReference type="PROSITE-ProRule" id="PRU00108"/>
    </source>
</evidence>
<dbReference type="InterPro" id="IPR009057">
    <property type="entry name" value="Homeodomain-like_sf"/>
</dbReference>
<dbReference type="GO" id="GO:0005634">
    <property type="term" value="C:nucleus"/>
    <property type="evidence" value="ECO:0007669"/>
    <property type="project" value="UniProtKB-SubCell"/>
</dbReference>
<dbReference type="PANTHER" id="PTHR24327:SF81">
    <property type="entry name" value="HOMEOTIC PROTEIN DISTAL-LESS-RELATED"/>
    <property type="match status" value="1"/>
</dbReference>
<evidence type="ECO:0000256" key="6">
    <source>
        <dbReference type="RuleBase" id="RU000682"/>
    </source>
</evidence>
<comment type="caution">
    <text evidence="9">The sequence shown here is derived from an EMBL/GenBank/DDBJ whole genome shotgun (WGS) entry which is preliminary data.</text>
</comment>
<keyword evidence="2 5" id="KW-0238">DNA-binding</keyword>
<evidence type="ECO:0000256" key="4">
    <source>
        <dbReference type="ARBA" id="ARBA00023242"/>
    </source>
</evidence>
<keyword evidence="3 5" id="KW-0371">Homeobox</keyword>
<organism evidence="9 10">
    <name type="scientific">Trichinella pseudospiralis</name>
    <name type="common">Parasitic roundworm</name>
    <dbReference type="NCBI Taxonomy" id="6337"/>
    <lineage>
        <taxon>Eukaryota</taxon>
        <taxon>Metazoa</taxon>
        <taxon>Ecdysozoa</taxon>
        <taxon>Nematoda</taxon>
        <taxon>Enoplea</taxon>
        <taxon>Dorylaimia</taxon>
        <taxon>Trichinellida</taxon>
        <taxon>Trichinellidae</taxon>
        <taxon>Trichinella</taxon>
    </lineage>
</organism>
<keyword evidence="4 5" id="KW-0539">Nucleus</keyword>
<protein>
    <submittedName>
        <fullName evidence="9">Homeobox protein Dlx1a</fullName>
    </submittedName>
</protein>
<dbReference type="PROSITE" id="PS50071">
    <property type="entry name" value="HOMEOBOX_2"/>
    <property type="match status" value="1"/>
</dbReference>
<evidence type="ECO:0000313" key="10">
    <source>
        <dbReference type="Proteomes" id="UP000054995"/>
    </source>
</evidence>
<evidence type="ECO:0000256" key="1">
    <source>
        <dbReference type="ARBA" id="ARBA00004123"/>
    </source>
</evidence>
<feature type="region of interest" description="Disordered" evidence="7">
    <location>
        <begin position="427"/>
        <end position="450"/>
    </location>
</feature>
<dbReference type="InterPro" id="IPR050460">
    <property type="entry name" value="Distal-less_Homeobox_TF"/>
</dbReference>
<evidence type="ECO:0000256" key="3">
    <source>
        <dbReference type="ARBA" id="ARBA00023155"/>
    </source>
</evidence>
<dbReference type="Gene3D" id="1.10.10.60">
    <property type="entry name" value="Homeodomain-like"/>
    <property type="match status" value="1"/>
</dbReference>
<feature type="domain" description="Homeobox" evidence="8">
    <location>
        <begin position="199"/>
        <end position="348"/>
    </location>
</feature>
<dbReference type="OrthoDB" id="6159439at2759"/>
<reference evidence="9 10" key="1">
    <citation type="submission" date="2015-01" db="EMBL/GenBank/DDBJ databases">
        <title>Evolution of Trichinella species and genotypes.</title>
        <authorList>
            <person name="Korhonen P.K."/>
            <person name="Edoardo P."/>
            <person name="Giuseppe L.R."/>
            <person name="Gasser R.B."/>
        </authorList>
    </citation>
    <scope>NUCLEOTIDE SEQUENCE [LARGE SCALE GENOMIC DNA]</scope>
    <source>
        <strain evidence="9">ISS470</strain>
    </source>
</reference>
<feature type="DNA-binding region" description="Homeobox" evidence="5">
    <location>
        <begin position="201"/>
        <end position="349"/>
    </location>
</feature>
<dbReference type="Proteomes" id="UP000054995">
    <property type="component" value="Unassembled WGS sequence"/>
</dbReference>
<name>A0A0V1FT24_TRIPS</name>
<dbReference type="PANTHER" id="PTHR24327">
    <property type="entry name" value="HOMEOBOX PROTEIN"/>
    <property type="match status" value="1"/>
</dbReference>
<dbReference type="SUPFAM" id="SSF46689">
    <property type="entry name" value="Homeodomain-like"/>
    <property type="match status" value="2"/>
</dbReference>
<evidence type="ECO:0000256" key="2">
    <source>
        <dbReference type="ARBA" id="ARBA00023125"/>
    </source>
</evidence>
<dbReference type="InterPro" id="IPR001356">
    <property type="entry name" value="HD"/>
</dbReference>
<dbReference type="CDD" id="cd00086">
    <property type="entry name" value="homeodomain"/>
    <property type="match status" value="1"/>
</dbReference>
<evidence type="ECO:0000256" key="7">
    <source>
        <dbReference type="SAM" id="MobiDB-lite"/>
    </source>
</evidence>
<dbReference type="Pfam" id="PF00046">
    <property type="entry name" value="Homeodomain"/>
    <property type="match status" value="1"/>
</dbReference>
<comment type="subcellular location">
    <subcellularLocation>
        <location evidence="1 5 6">Nucleus</location>
    </subcellularLocation>
</comment>
<evidence type="ECO:0000313" key="9">
    <source>
        <dbReference type="EMBL" id="KRY89102.1"/>
    </source>
</evidence>
<sequence length="527" mass="57606">MLRFFPFFLQYAYTQTPPSLFRYLLQLKVTISFILFLFFRPLHTWITLSVQTSLSDQMDFAKLSIQNGELVTYGEIDMVNCGMPGGNGAKPHSSFLDLNVHPGNNIYASGCYNTMRGTFNHPPMTPSLPQTDGYGPRSLASNYGLYQPVSSFNAAPVDSYGRANGPGAFLNYPNASSPPVEESTKIIEGGEVRLNGKGKKIRKPRTIYSSLQLQALNKRFQRTQYLALPERAELAASLGLTQTQGKGSTCDTKIKPAQLAGCRRVPLGLLIVIICNLEMESARSCSKWLPPSLDTSISRRAPVTRSPSTNTNEVALPEATSHSFCFLFSLLRVVKIWFQNRRSKYKKMMKSQPLTPVKQDSTVMSHETAELIPESSAQGAMEINQSSSTATVSHVNGHHNMSPVNSVSHHGQTGHMCVSPVVTLAPTTQRQSDSSPAATASPSSVNSLQGGWNSSNQAAFTLTNLDNKVFQQAAIGQDAGSLVGIKPPVAMHPYDYIHQNGTSQTIVQQIPAPAGYHHPSNLCFNVY</sequence>
<accession>A0A0V1FT24</accession>
<feature type="compositionally biased region" description="Low complexity" evidence="7">
    <location>
        <begin position="432"/>
        <end position="444"/>
    </location>
</feature>
<keyword evidence="10" id="KW-1185">Reference proteome</keyword>
<dbReference type="SMART" id="SM00389">
    <property type="entry name" value="HOX"/>
    <property type="match status" value="1"/>
</dbReference>
<dbReference type="GO" id="GO:0000978">
    <property type="term" value="F:RNA polymerase II cis-regulatory region sequence-specific DNA binding"/>
    <property type="evidence" value="ECO:0007669"/>
    <property type="project" value="TreeGrafter"/>
</dbReference>
<dbReference type="EMBL" id="JYDT01000035">
    <property type="protein sequence ID" value="KRY89102.1"/>
    <property type="molecule type" value="Genomic_DNA"/>
</dbReference>
<evidence type="ECO:0000259" key="8">
    <source>
        <dbReference type="PROSITE" id="PS50071"/>
    </source>
</evidence>
<proteinExistence type="predicted"/>